<dbReference type="GeneID" id="81404555"/>
<dbReference type="AlphaFoldDB" id="A0A9W9L3I6"/>
<evidence type="ECO:0000313" key="2">
    <source>
        <dbReference type="Proteomes" id="UP001149079"/>
    </source>
</evidence>
<accession>A0A9W9L3I6</accession>
<evidence type="ECO:0000313" key="1">
    <source>
        <dbReference type="EMBL" id="KAJ5135363.1"/>
    </source>
</evidence>
<dbReference type="OrthoDB" id="4290543at2759"/>
<organism evidence="1 2">
    <name type="scientific">Penicillium bovifimosum</name>
    <dbReference type="NCBI Taxonomy" id="126998"/>
    <lineage>
        <taxon>Eukaryota</taxon>
        <taxon>Fungi</taxon>
        <taxon>Dikarya</taxon>
        <taxon>Ascomycota</taxon>
        <taxon>Pezizomycotina</taxon>
        <taxon>Eurotiomycetes</taxon>
        <taxon>Eurotiomycetidae</taxon>
        <taxon>Eurotiales</taxon>
        <taxon>Aspergillaceae</taxon>
        <taxon>Penicillium</taxon>
    </lineage>
</organism>
<gene>
    <name evidence="1" type="ORF">N7515_004641</name>
</gene>
<dbReference type="EMBL" id="JAPQKL010000004">
    <property type="protein sequence ID" value="KAJ5135363.1"/>
    <property type="molecule type" value="Genomic_DNA"/>
</dbReference>
<keyword evidence="2" id="KW-1185">Reference proteome</keyword>
<sequence length="94" mass="10798">MEMPNKRIYTYSSHPEISAPTKAEIEKRPQPAVHRTPAYYLPGSSAELIFPKPPVFNVPERRNIRENLSVEEFCAPPNDYDPALLDSKELFLQI</sequence>
<protein>
    <submittedName>
        <fullName evidence="1">Uncharacterized protein</fullName>
    </submittedName>
</protein>
<reference evidence="1" key="1">
    <citation type="submission" date="2022-11" db="EMBL/GenBank/DDBJ databases">
        <authorList>
            <person name="Petersen C."/>
        </authorList>
    </citation>
    <scope>NUCLEOTIDE SEQUENCE</scope>
    <source>
        <strain evidence="1">IBT 22155</strain>
    </source>
</reference>
<proteinExistence type="predicted"/>
<dbReference type="RefSeq" id="XP_056522335.1">
    <property type="nucleotide sequence ID" value="XM_056665385.1"/>
</dbReference>
<comment type="caution">
    <text evidence="1">The sequence shown here is derived from an EMBL/GenBank/DDBJ whole genome shotgun (WGS) entry which is preliminary data.</text>
</comment>
<reference evidence="1" key="2">
    <citation type="journal article" date="2023" name="IMA Fungus">
        <title>Comparative genomic study of the Penicillium genus elucidates a diverse pangenome and 15 lateral gene transfer events.</title>
        <authorList>
            <person name="Petersen C."/>
            <person name="Sorensen T."/>
            <person name="Nielsen M.R."/>
            <person name="Sondergaard T.E."/>
            <person name="Sorensen J.L."/>
            <person name="Fitzpatrick D.A."/>
            <person name="Frisvad J.C."/>
            <person name="Nielsen K.L."/>
        </authorList>
    </citation>
    <scope>NUCLEOTIDE SEQUENCE</scope>
    <source>
        <strain evidence="1">IBT 22155</strain>
    </source>
</reference>
<name>A0A9W9L3I6_9EURO</name>
<dbReference type="Proteomes" id="UP001149079">
    <property type="component" value="Unassembled WGS sequence"/>
</dbReference>